<accession>A0A9P9F920</accession>
<dbReference type="PROSITE" id="PS50850">
    <property type="entry name" value="MFS"/>
    <property type="match status" value="1"/>
</dbReference>
<keyword evidence="12" id="KW-1185">Reference proteome</keyword>
<dbReference type="InterPro" id="IPR036259">
    <property type="entry name" value="MFS_trans_sf"/>
</dbReference>
<dbReference type="PANTHER" id="PTHR48022">
    <property type="entry name" value="PLASTIDIC GLUCOSE TRANSPORTER 4"/>
    <property type="match status" value="1"/>
</dbReference>
<sequence>MASKSTDSGKEDGDYVLASAEHVPFDTSLEPYGPAGFRGLFSSPYVAMCAAFSAIGGLLFGYDQGVISVTLVMDHFLHRFPDVSDDAAGAGFKKGLMTAMITLGAFIGALNQGWIADWASRKRSIMIAVVIFTIGSSLQTAAVNYDMLVAGRFIGGMGIGMLSMVVPLYISEISPPEIRGSLLVFEALFVVLGVVVAFWITYGTMDMPSSWSWQLPFLLQIVPGVILGVGAVFLPFSPRWLASNGREEEALQTLAKLRRLPDTDARVRLEWMHILTESRFQSGVLAERHPQLVNRNDTGSKIKLEIVSWSDCFKAGCWRRTLVGAGLMFFQQFLGINALIYYSPTLFGTMGLDRSMQLIMSGVLNIVQLLGVITSLGTLDRFGRRSTLLFGSVFTFIPLLIISVMVAVFNKTWESHKAEGWASVSMLLFYIFVFGASWAPVPWAMPSEVFPSSLRAKGVAISTCSNWINNFIIGLITPPLVQKTGFGAYIFFAAFCVLSFAWVWLFIPETSGKTLEEMDEVFNDRTGVDDIAKKERVLREVFDEKVDARATTSA</sequence>
<evidence type="ECO:0000256" key="6">
    <source>
        <dbReference type="ARBA" id="ARBA00023136"/>
    </source>
</evidence>
<keyword evidence="7" id="KW-0325">Glycoprotein</keyword>
<evidence type="ECO:0000256" key="3">
    <source>
        <dbReference type="ARBA" id="ARBA00022448"/>
    </source>
</evidence>
<dbReference type="FunFam" id="1.20.1250.20:FF:000026">
    <property type="entry name" value="MFS quinate transporter QutD"/>
    <property type="match status" value="1"/>
</dbReference>
<dbReference type="Proteomes" id="UP000738349">
    <property type="component" value="Unassembled WGS sequence"/>
</dbReference>
<reference evidence="11" key="1">
    <citation type="journal article" date="2021" name="Nat. Commun.">
        <title>Genetic determinants of endophytism in the Arabidopsis root mycobiome.</title>
        <authorList>
            <person name="Mesny F."/>
            <person name="Miyauchi S."/>
            <person name="Thiergart T."/>
            <person name="Pickel B."/>
            <person name="Atanasova L."/>
            <person name="Karlsson M."/>
            <person name="Huettel B."/>
            <person name="Barry K.W."/>
            <person name="Haridas S."/>
            <person name="Chen C."/>
            <person name="Bauer D."/>
            <person name="Andreopoulos W."/>
            <person name="Pangilinan J."/>
            <person name="LaButti K."/>
            <person name="Riley R."/>
            <person name="Lipzen A."/>
            <person name="Clum A."/>
            <person name="Drula E."/>
            <person name="Henrissat B."/>
            <person name="Kohler A."/>
            <person name="Grigoriev I.V."/>
            <person name="Martin F.M."/>
            <person name="Hacquard S."/>
        </authorList>
    </citation>
    <scope>NUCLEOTIDE SEQUENCE</scope>
    <source>
        <strain evidence="11">MPI-CAGE-AT-0147</strain>
    </source>
</reference>
<feature type="transmembrane region" description="Helical" evidence="9">
    <location>
        <begin position="459"/>
        <end position="480"/>
    </location>
</feature>
<evidence type="ECO:0000256" key="5">
    <source>
        <dbReference type="ARBA" id="ARBA00022989"/>
    </source>
</evidence>
<evidence type="ECO:0000256" key="8">
    <source>
        <dbReference type="RuleBase" id="RU003346"/>
    </source>
</evidence>
<dbReference type="PANTHER" id="PTHR48022:SF14">
    <property type="entry name" value="MAJOR FACILITATOR SUPERFAMILY (MFS) PROFILE DOMAIN-CONTAINING PROTEIN-RELATED"/>
    <property type="match status" value="1"/>
</dbReference>
<evidence type="ECO:0000313" key="12">
    <source>
        <dbReference type="Proteomes" id="UP000738349"/>
    </source>
</evidence>
<evidence type="ECO:0000256" key="2">
    <source>
        <dbReference type="ARBA" id="ARBA00010992"/>
    </source>
</evidence>
<dbReference type="PRINTS" id="PR00171">
    <property type="entry name" value="SUGRTRNSPORT"/>
</dbReference>
<dbReference type="InterPro" id="IPR005829">
    <property type="entry name" value="Sugar_transporter_CS"/>
</dbReference>
<dbReference type="EMBL" id="JAGMUV010000005">
    <property type="protein sequence ID" value="KAH7156096.1"/>
    <property type="molecule type" value="Genomic_DNA"/>
</dbReference>
<dbReference type="OrthoDB" id="8120565at2759"/>
<feature type="transmembrane region" description="Helical" evidence="9">
    <location>
        <begin position="322"/>
        <end position="343"/>
    </location>
</feature>
<comment type="similarity">
    <text evidence="2 8">Belongs to the major facilitator superfamily. Sugar transporter (TC 2.A.1.1) family.</text>
</comment>
<keyword evidence="5 9" id="KW-1133">Transmembrane helix</keyword>
<dbReference type="GO" id="GO:0005351">
    <property type="term" value="F:carbohydrate:proton symporter activity"/>
    <property type="evidence" value="ECO:0007669"/>
    <property type="project" value="TreeGrafter"/>
</dbReference>
<name>A0A9P9F920_9HYPO</name>
<dbReference type="PROSITE" id="PS00216">
    <property type="entry name" value="SUGAR_TRANSPORT_1"/>
    <property type="match status" value="1"/>
</dbReference>
<protein>
    <submittedName>
        <fullName evidence="11">General substrate transporter</fullName>
    </submittedName>
</protein>
<feature type="transmembrane region" description="Helical" evidence="9">
    <location>
        <begin position="45"/>
        <end position="62"/>
    </location>
</feature>
<keyword evidence="4 9" id="KW-0812">Transmembrane</keyword>
<feature type="transmembrane region" description="Helical" evidence="9">
    <location>
        <begin position="182"/>
        <end position="205"/>
    </location>
</feature>
<evidence type="ECO:0000259" key="10">
    <source>
        <dbReference type="PROSITE" id="PS50850"/>
    </source>
</evidence>
<feature type="transmembrane region" description="Helical" evidence="9">
    <location>
        <begin position="149"/>
        <end position="170"/>
    </location>
</feature>
<evidence type="ECO:0000256" key="9">
    <source>
        <dbReference type="SAM" id="Phobius"/>
    </source>
</evidence>
<evidence type="ECO:0000256" key="4">
    <source>
        <dbReference type="ARBA" id="ARBA00022692"/>
    </source>
</evidence>
<dbReference type="GO" id="GO:0016020">
    <property type="term" value="C:membrane"/>
    <property type="evidence" value="ECO:0007669"/>
    <property type="project" value="UniProtKB-SubCell"/>
</dbReference>
<dbReference type="SUPFAM" id="SSF103473">
    <property type="entry name" value="MFS general substrate transporter"/>
    <property type="match status" value="1"/>
</dbReference>
<comment type="caution">
    <text evidence="11">The sequence shown here is derived from an EMBL/GenBank/DDBJ whole genome shotgun (WGS) entry which is preliminary data.</text>
</comment>
<feature type="domain" description="Major facilitator superfamily (MFS) profile" evidence="10">
    <location>
        <begin position="49"/>
        <end position="511"/>
    </location>
</feature>
<dbReference type="NCBIfam" id="TIGR00879">
    <property type="entry name" value="SP"/>
    <property type="match status" value="1"/>
</dbReference>
<feature type="transmembrane region" description="Helical" evidence="9">
    <location>
        <begin position="125"/>
        <end position="143"/>
    </location>
</feature>
<feature type="transmembrane region" description="Helical" evidence="9">
    <location>
        <begin position="355"/>
        <end position="376"/>
    </location>
</feature>
<evidence type="ECO:0000256" key="7">
    <source>
        <dbReference type="ARBA" id="ARBA00023180"/>
    </source>
</evidence>
<feature type="transmembrane region" description="Helical" evidence="9">
    <location>
        <begin position="388"/>
        <end position="409"/>
    </location>
</feature>
<organism evidence="11 12">
    <name type="scientific">Dactylonectria macrodidyma</name>
    <dbReference type="NCBI Taxonomy" id="307937"/>
    <lineage>
        <taxon>Eukaryota</taxon>
        <taxon>Fungi</taxon>
        <taxon>Dikarya</taxon>
        <taxon>Ascomycota</taxon>
        <taxon>Pezizomycotina</taxon>
        <taxon>Sordariomycetes</taxon>
        <taxon>Hypocreomycetidae</taxon>
        <taxon>Hypocreales</taxon>
        <taxon>Nectriaceae</taxon>
        <taxon>Dactylonectria</taxon>
    </lineage>
</organism>
<dbReference type="PROSITE" id="PS00217">
    <property type="entry name" value="SUGAR_TRANSPORT_2"/>
    <property type="match status" value="1"/>
</dbReference>
<proteinExistence type="inferred from homology"/>
<feature type="transmembrane region" description="Helical" evidence="9">
    <location>
        <begin position="421"/>
        <end position="439"/>
    </location>
</feature>
<keyword evidence="6 9" id="KW-0472">Membrane</keyword>
<dbReference type="Gene3D" id="1.20.1250.20">
    <property type="entry name" value="MFS general substrate transporter like domains"/>
    <property type="match status" value="1"/>
</dbReference>
<comment type="subcellular location">
    <subcellularLocation>
        <location evidence="1">Membrane</location>
        <topology evidence="1">Multi-pass membrane protein</topology>
    </subcellularLocation>
</comment>
<evidence type="ECO:0000256" key="1">
    <source>
        <dbReference type="ARBA" id="ARBA00004141"/>
    </source>
</evidence>
<dbReference type="InterPro" id="IPR005828">
    <property type="entry name" value="MFS_sugar_transport-like"/>
</dbReference>
<feature type="transmembrane region" description="Helical" evidence="9">
    <location>
        <begin position="95"/>
        <end position="113"/>
    </location>
</feature>
<feature type="transmembrane region" description="Helical" evidence="9">
    <location>
        <begin position="217"/>
        <end position="236"/>
    </location>
</feature>
<keyword evidence="3 8" id="KW-0813">Transport</keyword>
<feature type="transmembrane region" description="Helical" evidence="9">
    <location>
        <begin position="486"/>
        <end position="507"/>
    </location>
</feature>
<evidence type="ECO:0000313" key="11">
    <source>
        <dbReference type="EMBL" id="KAH7156096.1"/>
    </source>
</evidence>
<gene>
    <name evidence="11" type="ORF">EDB81DRAFT_867284</name>
</gene>
<dbReference type="InterPro" id="IPR020846">
    <property type="entry name" value="MFS_dom"/>
</dbReference>
<dbReference type="Pfam" id="PF00083">
    <property type="entry name" value="Sugar_tr"/>
    <property type="match status" value="1"/>
</dbReference>
<dbReference type="AlphaFoldDB" id="A0A9P9F920"/>
<dbReference type="InterPro" id="IPR003663">
    <property type="entry name" value="Sugar/inositol_transpt"/>
</dbReference>
<dbReference type="InterPro" id="IPR050360">
    <property type="entry name" value="MFS_Sugar_Transporters"/>
</dbReference>